<evidence type="ECO:0000256" key="3">
    <source>
        <dbReference type="ARBA" id="ARBA00023098"/>
    </source>
</evidence>
<dbReference type="Gene3D" id="3.40.1090.10">
    <property type="entry name" value="Cytosolic phospholipase A2 catalytic domain"/>
    <property type="match status" value="2"/>
</dbReference>
<dbReference type="Proteomes" id="UP000753961">
    <property type="component" value="Unassembled WGS sequence"/>
</dbReference>
<feature type="short sequence motif" description="GXGXXG" evidence="4">
    <location>
        <begin position="13"/>
        <end position="18"/>
    </location>
</feature>
<reference evidence="6" key="1">
    <citation type="submission" date="2021-06" db="EMBL/GenBank/DDBJ databases">
        <title>44 bacteria genomes isolated from Dapeng, Shenzhen.</title>
        <authorList>
            <person name="Zheng W."/>
            <person name="Yu S."/>
            <person name="Huang Y."/>
        </authorList>
    </citation>
    <scope>NUCLEOTIDE SEQUENCE</scope>
    <source>
        <strain evidence="6">DP5N28-2</strain>
    </source>
</reference>
<name>A0A953LBR8_9BACT</name>
<feature type="domain" description="PNPLA" evidence="5">
    <location>
        <begin position="9"/>
        <end position="167"/>
    </location>
</feature>
<feature type="short sequence motif" description="GXSXG" evidence="4">
    <location>
        <begin position="40"/>
        <end position="44"/>
    </location>
</feature>
<sequence>MEIKRTIGLVLSGGGYRGIAHIGAIRAMEEHGLEANYVSGTSAGAIVGALYAAGYSWKEMLDVFQNISIFSFSNYALRKPGLIDSDKFYETFLKYFPDDNFKVLERKLFVTATDLIGSGTKIFHEGELIRPLLASSAVPGVFSPIAMDETLYCDGGVTNNFPVEPLQIFCDAILGVYVNPLEKVTTKDLNSTAEVVERAYLIIRATASKSKFTACDVLIVPPELNQYAILKRSNMDKIFQLGYEEAKKRLLESGLI</sequence>
<proteinExistence type="predicted"/>
<feature type="short sequence motif" description="DGA/G" evidence="4">
    <location>
        <begin position="154"/>
        <end position="156"/>
    </location>
</feature>
<evidence type="ECO:0000256" key="2">
    <source>
        <dbReference type="ARBA" id="ARBA00022963"/>
    </source>
</evidence>
<keyword evidence="2 4" id="KW-0442">Lipid degradation</keyword>
<evidence type="ECO:0000313" key="6">
    <source>
        <dbReference type="EMBL" id="MBY5956954.1"/>
    </source>
</evidence>
<dbReference type="PANTHER" id="PTHR14226">
    <property type="entry name" value="NEUROPATHY TARGET ESTERASE/SWISS CHEESE D.MELANOGASTER"/>
    <property type="match status" value="1"/>
</dbReference>
<dbReference type="SUPFAM" id="SSF52151">
    <property type="entry name" value="FabD/lysophospholipase-like"/>
    <property type="match status" value="1"/>
</dbReference>
<dbReference type="GO" id="GO:0016042">
    <property type="term" value="P:lipid catabolic process"/>
    <property type="evidence" value="ECO:0007669"/>
    <property type="project" value="UniProtKB-UniRule"/>
</dbReference>
<evidence type="ECO:0000256" key="1">
    <source>
        <dbReference type="ARBA" id="ARBA00022801"/>
    </source>
</evidence>
<dbReference type="Pfam" id="PF01734">
    <property type="entry name" value="Patatin"/>
    <property type="match status" value="1"/>
</dbReference>
<keyword evidence="1 4" id="KW-0378">Hydrolase</keyword>
<evidence type="ECO:0000313" key="7">
    <source>
        <dbReference type="Proteomes" id="UP000753961"/>
    </source>
</evidence>
<keyword evidence="7" id="KW-1185">Reference proteome</keyword>
<dbReference type="EMBL" id="JAHVHU010000002">
    <property type="protein sequence ID" value="MBY5956954.1"/>
    <property type="molecule type" value="Genomic_DNA"/>
</dbReference>
<dbReference type="GO" id="GO:0016787">
    <property type="term" value="F:hydrolase activity"/>
    <property type="evidence" value="ECO:0007669"/>
    <property type="project" value="UniProtKB-UniRule"/>
</dbReference>
<dbReference type="RefSeq" id="WP_222578468.1">
    <property type="nucleotide sequence ID" value="NZ_JAHVHU010000002.1"/>
</dbReference>
<dbReference type="CDD" id="cd07205">
    <property type="entry name" value="Pat_PNPLA6_PNPLA7_NTE1_like"/>
    <property type="match status" value="1"/>
</dbReference>
<evidence type="ECO:0000256" key="4">
    <source>
        <dbReference type="PROSITE-ProRule" id="PRU01161"/>
    </source>
</evidence>
<dbReference type="InterPro" id="IPR016035">
    <property type="entry name" value="Acyl_Trfase/lysoPLipase"/>
</dbReference>
<feature type="active site" description="Nucleophile" evidence="4">
    <location>
        <position position="42"/>
    </location>
</feature>
<protein>
    <submittedName>
        <fullName evidence="6">Patatin-like phospholipase family protein</fullName>
    </submittedName>
</protein>
<dbReference type="InterPro" id="IPR050301">
    <property type="entry name" value="NTE"/>
</dbReference>
<dbReference type="InterPro" id="IPR002641">
    <property type="entry name" value="PNPLA_dom"/>
</dbReference>
<feature type="active site" description="Proton acceptor" evidence="4">
    <location>
        <position position="154"/>
    </location>
</feature>
<organism evidence="6 7">
    <name type="scientific">Membranihabitans marinus</name>
    <dbReference type="NCBI Taxonomy" id="1227546"/>
    <lineage>
        <taxon>Bacteria</taxon>
        <taxon>Pseudomonadati</taxon>
        <taxon>Bacteroidota</taxon>
        <taxon>Saprospiria</taxon>
        <taxon>Saprospirales</taxon>
        <taxon>Saprospiraceae</taxon>
        <taxon>Membranihabitans</taxon>
    </lineage>
</organism>
<gene>
    <name evidence="6" type="ORF">KUV50_02325</name>
</gene>
<dbReference type="AlphaFoldDB" id="A0A953LBR8"/>
<dbReference type="PROSITE" id="PS51635">
    <property type="entry name" value="PNPLA"/>
    <property type="match status" value="1"/>
</dbReference>
<comment type="caution">
    <text evidence="6">The sequence shown here is derived from an EMBL/GenBank/DDBJ whole genome shotgun (WGS) entry which is preliminary data.</text>
</comment>
<dbReference type="PANTHER" id="PTHR14226:SF78">
    <property type="entry name" value="SLR0060 PROTEIN"/>
    <property type="match status" value="1"/>
</dbReference>
<accession>A0A953LBR8</accession>
<evidence type="ECO:0000259" key="5">
    <source>
        <dbReference type="PROSITE" id="PS51635"/>
    </source>
</evidence>
<keyword evidence="3 4" id="KW-0443">Lipid metabolism</keyword>